<evidence type="ECO:0000313" key="1">
    <source>
        <dbReference type="EMBL" id="MBX53402.1"/>
    </source>
</evidence>
<protein>
    <submittedName>
        <fullName evidence="1">Uncharacterized protein</fullName>
    </submittedName>
</protein>
<accession>A0A2P2PFC1</accession>
<dbReference type="AlphaFoldDB" id="A0A2P2PFC1"/>
<reference evidence="1" key="1">
    <citation type="submission" date="2018-02" db="EMBL/GenBank/DDBJ databases">
        <title>Rhizophora mucronata_Transcriptome.</title>
        <authorList>
            <person name="Meera S.P."/>
            <person name="Sreeshan A."/>
            <person name="Augustine A."/>
        </authorList>
    </citation>
    <scope>NUCLEOTIDE SEQUENCE</scope>
    <source>
        <tissue evidence="1">Leaf</tissue>
    </source>
</reference>
<organism evidence="1">
    <name type="scientific">Rhizophora mucronata</name>
    <name type="common">Asiatic mangrove</name>
    <dbReference type="NCBI Taxonomy" id="61149"/>
    <lineage>
        <taxon>Eukaryota</taxon>
        <taxon>Viridiplantae</taxon>
        <taxon>Streptophyta</taxon>
        <taxon>Embryophyta</taxon>
        <taxon>Tracheophyta</taxon>
        <taxon>Spermatophyta</taxon>
        <taxon>Magnoliopsida</taxon>
        <taxon>eudicotyledons</taxon>
        <taxon>Gunneridae</taxon>
        <taxon>Pentapetalae</taxon>
        <taxon>rosids</taxon>
        <taxon>fabids</taxon>
        <taxon>Malpighiales</taxon>
        <taxon>Rhizophoraceae</taxon>
        <taxon>Rhizophora</taxon>
    </lineage>
</organism>
<name>A0A2P2PFC1_RHIMU</name>
<sequence>MKLTHKITYCCTVIEL</sequence>
<proteinExistence type="predicted"/>
<dbReference type="EMBL" id="GGEC01072918">
    <property type="protein sequence ID" value="MBX53402.1"/>
    <property type="molecule type" value="Transcribed_RNA"/>
</dbReference>